<dbReference type="InterPro" id="IPR050922">
    <property type="entry name" value="LytR/CpsA/Psr_CW_biosynth"/>
</dbReference>
<name>A0A6L9SV22_9BIFI</name>
<evidence type="ECO:0000313" key="5">
    <source>
        <dbReference type="EMBL" id="NEG55703.1"/>
    </source>
</evidence>
<evidence type="ECO:0000256" key="1">
    <source>
        <dbReference type="ARBA" id="ARBA00006068"/>
    </source>
</evidence>
<comment type="similarity">
    <text evidence="1">Belongs to the LytR/CpsA/Psr (LCP) family.</text>
</comment>
<reference evidence="5 6" key="1">
    <citation type="submission" date="2019-10" db="EMBL/GenBank/DDBJ databases">
        <title>Bifidobacterium from non-human primates.</title>
        <authorList>
            <person name="Modesto M."/>
        </authorList>
    </citation>
    <scope>NUCLEOTIDE SEQUENCE [LARGE SCALE GENOMIC DNA]</scope>
    <source>
        <strain evidence="5 6">SMA15</strain>
    </source>
</reference>
<keyword evidence="6" id="KW-1185">Reference proteome</keyword>
<evidence type="ECO:0000259" key="4">
    <source>
        <dbReference type="Pfam" id="PF03816"/>
    </source>
</evidence>
<evidence type="ECO:0000256" key="2">
    <source>
        <dbReference type="SAM" id="MobiDB-lite"/>
    </source>
</evidence>
<evidence type="ECO:0000313" key="6">
    <source>
        <dbReference type="Proteomes" id="UP000483293"/>
    </source>
</evidence>
<feature type="compositionally biased region" description="Low complexity" evidence="2">
    <location>
        <begin position="124"/>
        <end position="155"/>
    </location>
</feature>
<feature type="domain" description="Cell envelope-related transcriptional attenuator" evidence="4">
    <location>
        <begin position="264"/>
        <end position="406"/>
    </location>
</feature>
<feature type="compositionally biased region" description="Polar residues" evidence="2">
    <location>
        <begin position="101"/>
        <end position="117"/>
    </location>
</feature>
<evidence type="ECO:0000256" key="3">
    <source>
        <dbReference type="SAM" id="Phobius"/>
    </source>
</evidence>
<feature type="compositionally biased region" description="Low complexity" evidence="2">
    <location>
        <begin position="27"/>
        <end position="42"/>
    </location>
</feature>
<feature type="compositionally biased region" description="Low complexity" evidence="2">
    <location>
        <begin position="80"/>
        <end position="94"/>
    </location>
</feature>
<dbReference type="InterPro" id="IPR004474">
    <property type="entry name" value="LytR_CpsA_psr"/>
</dbReference>
<accession>A0A6L9SV22</accession>
<dbReference type="Pfam" id="PF03816">
    <property type="entry name" value="LytR_cpsA_psr"/>
    <property type="match status" value="1"/>
</dbReference>
<proteinExistence type="inferred from homology"/>
<feature type="region of interest" description="Disordered" evidence="2">
    <location>
        <begin position="1"/>
        <end position="191"/>
    </location>
</feature>
<keyword evidence="3" id="KW-0472">Membrane</keyword>
<feature type="transmembrane region" description="Helical" evidence="3">
    <location>
        <begin position="196"/>
        <end position="219"/>
    </location>
</feature>
<protein>
    <submittedName>
        <fullName evidence="5">Transcriptional regulator</fullName>
    </submittedName>
</protein>
<keyword evidence="3" id="KW-0812">Transmembrane</keyword>
<dbReference type="NCBIfam" id="TIGR00350">
    <property type="entry name" value="lytR_cpsA_psr"/>
    <property type="match status" value="1"/>
</dbReference>
<dbReference type="AlphaFoldDB" id="A0A6L9SV22"/>
<gene>
    <name evidence="5" type="ORF">GFD21_08020</name>
</gene>
<dbReference type="PANTHER" id="PTHR33392:SF6">
    <property type="entry name" value="POLYISOPRENYL-TEICHOIC ACID--PEPTIDOGLYCAN TEICHOIC ACID TRANSFERASE TAGU"/>
    <property type="match status" value="1"/>
</dbReference>
<dbReference type="Proteomes" id="UP000483293">
    <property type="component" value="Unassembled WGS sequence"/>
</dbReference>
<organism evidence="5 6">
    <name type="scientific">Bifidobacterium platyrrhinorum</name>
    <dbReference type="NCBI Taxonomy" id="2661628"/>
    <lineage>
        <taxon>Bacteria</taxon>
        <taxon>Bacillati</taxon>
        <taxon>Actinomycetota</taxon>
        <taxon>Actinomycetes</taxon>
        <taxon>Bifidobacteriales</taxon>
        <taxon>Bifidobacteriaceae</taxon>
        <taxon>Bifidobacterium</taxon>
    </lineage>
</organism>
<sequence length="506" mass="52002">MAQEDEGTRPQEIPPSFIPSGARRRSAAAPAASPIPNLSPAAGTGASRHASTAADAPAPRGATPPSFAPAPRRTGTPRHSASQHAAQESSQPASFAPRSPSHATASTQDRMNRTTPRSTERHAAASPAEAAPASFSPAPARAARRSSGSGNVASRTPRTTALQGASPLTARNADAGSRATARSIPRASHGHHAPRIAATALAVIVAALAITVFGAWHWVDSRLNKESGWLTSAADTSASTWLILGSDERDGTAGGSADDTPGFRTDTILVLTKPKNGPSSLISIPRDSLVQVDDQYMKINAVAQLEGNQALVGTVEQITGQKIDHIAKIKFGGLQEVVDAIGGVNLCYDQTVSDVYSGLNWQAGCHVADGATALAFSRMRYSDANGDFGRAQRQRQVIAAIVSKASSKAVLSNPAKVMKVAAAGLAAVTVDDDTSPATLLTMALAFKDATGDGGVTGSVYWSDPDYQVDGVGSSVLLDDTRNVELFSELAGGTHKAGTVGSLAEAG</sequence>
<dbReference type="RefSeq" id="WP_163197484.1">
    <property type="nucleotide sequence ID" value="NZ_WHZV01000007.1"/>
</dbReference>
<dbReference type="PANTHER" id="PTHR33392">
    <property type="entry name" value="POLYISOPRENYL-TEICHOIC ACID--PEPTIDOGLYCAN TEICHOIC ACID TRANSFERASE TAGU"/>
    <property type="match status" value="1"/>
</dbReference>
<keyword evidence="3" id="KW-1133">Transmembrane helix</keyword>
<dbReference type="Gene3D" id="3.40.630.190">
    <property type="entry name" value="LCP protein"/>
    <property type="match status" value="1"/>
</dbReference>
<dbReference type="EMBL" id="WHZV01000007">
    <property type="protein sequence ID" value="NEG55703.1"/>
    <property type="molecule type" value="Genomic_DNA"/>
</dbReference>
<comment type="caution">
    <text evidence="5">The sequence shown here is derived from an EMBL/GenBank/DDBJ whole genome shotgun (WGS) entry which is preliminary data.</text>
</comment>